<accession>A0A9P1BXX0</accession>
<reference evidence="1" key="1">
    <citation type="submission" date="2022-10" db="EMBL/GenBank/DDBJ databases">
        <authorList>
            <person name="Chen Y."/>
            <person name="Dougan E. K."/>
            <person name="Chan C."/>
            <person name="Rhodes N."/>
            <person name="Thang M."/>
        </authorList>
    </citation>
    <scope>NUCLEOTIDE SEQUENCE</scope>
</reference>
<evidence type="ECO:0000313" key="2">
    <source>
        <dbReference type="EMBL" id="CAL4769064.1"/>
    </source>
</evidence>
<dbReference type="AlphaFoldDB" id="A0A9P1BXX0"/>
<keyword evidence="3" id="KW-1185">Reference proteome</keyword>
<reference evidence="2 3" key="2">
    <citation type="submission" date="2024-05" db="EMBL/GenBank/DDBJ databases">
        <authorList>
            <person name="Chen Y."/>
            <person name="Shah S."/>
            <person name="Dougan E. K."/>
            <person name="Thang M."/>
            <person name="Chan C."/>
        </authorList>
    </citation>
    <scope>NUCLEOTIDE SEQUENCE [LARGE SCALE GENOMIC DNA]</scope>
</reference>
<evidence type="ECO:0000313" key="3">
    <source>
        <dbReference type="Proteomes" id="UP001152797"/>
    </source>
</evidence>
<evidence type="ECO:0000313" key="1">
    <source>
        <dbReference type="EMBL" id="CAI3981752.1"/>
    </source>
</evidence>
<dbReference type="EMBL" id="CAMXCT030000657">
    <property type="protein sequence ID" value="CAL4769064.1"/>
    <property type="molecule type" value="Genomic_DNA"/>
</dbReference>
<dbReference type="Proteomes" id="UP001152797">
    <property type="component" value="Unassembled WGS sequence"/>
</dbReference>
<proteinExistence type="predicted"/>
<dbReference type="EMBL" id="CAMXCT020000657">
    <property type="protein sequence ID" value="CAL1135127.1"/>
    <property type="molecule type" value="Genomic_DNA"/>
</dbReference>
<sequence length="452" mass="51043">MERYPGYPIALWGNASCFHKEKALSFDSCCATGHLRLYDTLFAECRHPWRCGPRSCRAAEFKPCCRDNHPLRTVRSHRCLQGCENKKWQEFLRVFRLTRGCVHCMGRVDMVEMARTMIGYQQCAAGKAVAAFNVVVALAVSTVAAFPLQSYALEAASLLLQQISSCKLSSSDWWHFSGITDVQMQYVLAQMEPVPFLQSSFVRFSTEKFDRNSSIIDVGAGGFGDTLYFLAQEMRVLAVDARPFLPQPWMKRVPRGRLELLPRAVTAEGGGQMVPVFLDLHGQGLMSSLNASLVPGAQHQLERVMVRSISCSEIVESWRHPVLYMKVDVEGHDLDCVSSLAKVSRPRFFSIELPTAEEVAELVDALGRLGYTRFKIVRQRLYNLRLVKGQRYAASGPFGHQAVDFLLGPGQQGWRSATEITMEVLWMATWERRRFLEWFDLHATGESGERPS</sequence>
<comment type="caution">
    <text evidence="1">The sequence shown here is derived from an EMBL/GenBank/DDBJ whole genome shotgun (WGS) entry which is preliminary data.</text>
</comment>
<organism evidence="1">
    <name type="scientific">Cladocopium goreaui</name>
    <dbReference type="NCBI Taxonomy" id="2562237"/>
    <lineage>
        <taxon>Eukaryota</taxon>
        <taxon>Sar</taxon>
        <taxon>Alveolata</taxon>
        <taxon>Dinophyceae</taxon>
        <taxon>Suessiales</taxon>
        <taxon>Symbiodiniaceae</taxon>
        <taxon>Cladocopium</taxon>
    </lineage>
</organism>
<dbReference type="Gene3D" id="3.40.50.150">
    <property type="entry name" value="Vaccinia Virus protein VP39"/>
    <property type="match status" value="1"/>
</dbReference>
<name>A0A9P1BXX0_9DINO</name>
<dbReference type="SUPFAM" id="SSF53335">
    <property type="entry name" value="S-adenosyl-L-methionine-dependent methyltransferases"/>
    <property type="match status" value="1"/>
</dbReference>
<dbReference type="InterPro" id="IPR029063">
    <property type="entry name" value="SAM-dependent_MTases_sf"/>
</dbReference>
<gene>
    <name evidence="1" type="ORF">C1SCF055_LOCUS9513</name>
</gene>
<dbReference type="EMBL" id="CAMXCT010000657">
    <property type="protein sequence ID" value="CAI3981752.1"/>
    <property type="molecule type" value="Genomic_DNA"/>
</dbReference>
<protein>
    <submittedName>
        <fullName evidence="2">DNA replication complex GINS protein PSF2</fullName>
    </submittedName>
</protein>
<dbReference type="OrthoDB" id="413441at2759"/>